<evidence type="ECO:0000256" key="3">
    <source>
        <dbReference type="ARBA" id="ARBA00022801"/>
    </source>
</evidence>
<keyword evidence="3 5" id="KW-0378">Hydrolase</keyword>
<comment type="similarity">
    <text evidence="1 5">Belongs to the type-B carboxylesterase/lipase family.</text>
</comment>
<dbReference type="OrthoDB" id="19653at2759"/>
<dbReference type="EC" id="3.1.1.-" evidence="5"/>
<organism evidence="7 8">
    <name type="scientific">Acyrthosiphon pisum</name>
    <name type="common">Pea aphid</name>
    <dbReference type="NCBI Taxonomy" id="7029"/>
    <lineage>
        <taxon>Eukaryota</taxon>
        <taxon>Metazoa</taxon>
        <taxon>Ecdysozoa</taxon>
        <taxon>Arthropoda</taxon>
        <taxon>Hexapoda</taxon>
        <taxon>Insecta</taxon>
        <taxon>Pterygota</taxon>
        <taxon>Neoptera</taxon>
        <taxon>Paraneoptera</taxon>
        <taxon>Hemiptera</taxon>
        <taxon>Sternorrhyncha</taxon>
        <taxon>Aphidomorpha</taxon>
        <taxon>Aphidoidea</taxon>
        <taxon>Aphididae</taxon>
        <taxon>Macrosiphini</taxon>
        <taxon>Acyrthosiphon</taxon>
    </lineage>
</organism>
<reference evidence="7" key="2">
    <citation type="submission" date="2022-06" db="UniProtKB">
        <authorList>
            <consortium name="EnsemblMetazoa"/>
        </authorList>
    </citation>
    <scope>IDENTIFICATION</scope>
</reference>
<feature type="domain" description="Carboxylesterase type B" evidence="6">
    <location>
        <begin position="19"/>
        <end position="535"/>
    </location>
</feature>
<name>A0A8R2FC73_ACYPI</name>
<reference evidence="8" key="1">
    <citation type="submission" date="2010-06" db="EMBL/GenBank/DDBJ databases">
        <authorList>
            <person name="Jiang H."/>
            <person name="Abraham K."/>
            <person name="Ali S."/>
            <person name="Alsbrooks S.L."/>
            <person name="Anim B.N."/>
            <person name="Anosike U.S."/>
            <person name="Attaway T."/>
            <person name="Bandaranaike D.P."/>
            <person name="Battles P.K."/>
            <person name="Bell S.N."/>
            <person name="Bell A.V."/>
            <person name="Beltran B."/>
            <person name="Bickham C."/>
            <person name="Bustamante Y."/>
            <person name="Caleb T."/>
            <person name="Canada A."/>
            <person name="Cardenas V."/>
            <person name="Carter K."/>
            <person name="Chacko J."/>
            <person name="Chandrabose M.N."/>
            <person name="Chavez D."/>
            <person name="Chavez A."/>
            <person name="Chen L."/>
            <person name="Chu H.-S."/>
            <person name="Claassen K.J."/>
            <person name="Cockrell R."/>
            <person name="Collins M."/>
            <person name="Cooper J.A."/>
            <person name="Cree A."/>
            <person name="Curry S.M."/>
            <person name="Da Y."/>
            <person name="Dao M.D."/>
            <person name="Das B."/>
            <person name="Davila M.-L."/>
            <person name="Davy-Carroll L."/>
            <person name="Denson S."/>
            <person name="Dinh H."/>
            <person name="Ebong V.E."/>
            <person name="Edwards J.R."/>
            <person name="Egan A."/>
            <person name="El-Daye J."/>
            <person name="Escobedo L."/>
            <person name="Fernandez S."/>
            <person name="Fernando P.R."/>
            <person name="Flagg N."/>
            <person name="Forbes L.D."/>
            <person name="Fowler R.G."/>
            <person name="Fu Q."/>
            <person name="Gabisi R.A."/>
            <person name="Ganer J."/>
            <person name="Garbino Pronczuk A."/>
            <person name="Garcia R.M."/>
            <person name="Garner T."/>
            <person name="Garrett T.E."/>
            <person name="Gonzalez D.A."/>
            <person name="Hamid H."/>
            <person name="Hawkins E.S."/>
            <person name="Hirani K."/>
            <person name="Hogues M.E."/>
            <person name="Hollins B."/>
            <person name="Hsiao C.-H."/>
            <person name="Jabil R."/>
            <person name="James M.L."/>
            <person name="Jhangiani S.N."/>
            <person name="Johnson B."/>
            <person name="Johnson Q."/>
            <person name="Joshi V."/>
            <person name="Kalu J.B."/>
            <person name="Kam C."/>
            <person name="Kashfia A."/>
            <person name="Keebler J."/>
            <person name="Kisamo H."/>
            <person name="Kovar C.L."/>
            <person name="Lago L.A."/>
            <person name="Lai C.-Y."/>
            <person name="Laidlaw J."/>
            <person name="Lara F."/>
            <person name="Le T.-K."/>
            <person name="Lee S.L."/>
            <person name="Legall F.H."/>
            <person name="Lemon S.J."/>
            <person name="Lewis L.R."/>
            <person name="Li B."/>
            <person name="Liu Y."/>
            <person name="Liu Y.-S."/>
            <person name="Lopez J."/>
            <person name="Lozado R.J."/>
            <person name="Lu J."/>
            <person name="Madu R.C."/>
            <person name="Maheshwari M."/>
            <person name="Maheshwari R."/>
            <person name="Malloy K."/>
            <person name="Martinez E."/>
            <person name="Mathew T."/>
            <person name="Mercado I.C."/>
            <person name="Mercado C."/>
            <person name="Meyer B."/>
            <person name="Montgomery K."/>
            <person name="Morgan M.B."/>
            <person name="Munidasa M."/>
            <person name="Nazareth L.V."/>
            <person name="Nelson J."/>
            <person name="Ng B.M."/>
            <person name="Nguyen N.B."/>
            <person name="Nguyen P.Q."/>
            <person name="Nguyen T."/>
            <person name="Obregon M."/>
            <person name="Okwuonu G.O."/>
            <person name="Onwere C.G."/>
            <person name="Orozco G."/>
            <person name="Parra A."/>
            <person name="Patel S."/>
            <person name="Patil S."/>
            <person name="Perez A."/>
            <person name="Perez Y."/>
            <person name="Pham C."/>
            <person name="Primus E.L."/>
            <person name="Pu L.-L."/>
            <person name="Puazo M."/>
            <person name="Qin X."/>
            <person name="Quiroz J.B."/>
            <person name="Reese J."/>
            <person name="Richards S."/>
            <person name="Rives C.M."/>
            <person name="Robberts R."/>
            <person name="Ruiz S.J."/>
            <person name="Ruiz M.J."/>
            <person name="Santibanez J."/>
            <person name="Schneider B.W."/>
            <person name="Sisson I."/>
            <person name="Smith M."/>
            <person name="Sodergren E."/>
            <person name="Song X.-Z."/>
            <person name="Song B.B."/>
            <person name="Summersgill H."/>
            <person name="Thelus R."/>
            <person name="Thornton R.D."/>
            <person name="Trejos Z.Y."/>
            <person name="Usmani K."/>
            <person name="Vattathil S."/>
            <person name="Villasana D."/>
            <person name="Walker D.L."/>
            <person name="Wang S."/>
            <person name="Wang K."/>
            <person name="White C.S."/>
            <person name="Williams A.C."/>
            <person name="Williamson J."/>
            <person name="Wilson K."/>
            <person name="Woghiren I.O."/>
            <person name="Woodworth J.R."/>
            <person name="Worley K.C."/>
            <person name="Wright R.A."/>
            <person name="Wu W."/>
            <person name="Young L."/>
            <person name="Zhang L."/>
            <person name="Zhang J."/>
            <person name="Zhu Y."/>
            <person name="Muzny D.M."/>
            <person name="Weinstock G."/>
            <person name="Gibbs R.A."/>
        </authorList>
    </citation>
    <scope>NUCLEOTIDE SEQUENCE [LARGE SCALE GENOMIC DNA]</scope>
    <source>
        <strain evidence="8">LSR1</strain>
    </source>
</reference>
<dbReference type="AlphaFoldDB" id="A0A8R2FC73"/>
<evidence type="ECO:0000256" key="1">
    <source>
        <dbReference type="ARBA" id="ARBA00005964"/>
    </source>
</evidence>
<keyword evidence="2" id="KW-0719">Serine esterase</keyword>
<dbReference type="Pfam" id="PF00135">
    <property type="entry name" value="COesterase"/>
    <property type="match status" value="1"/>
</dbReference>
<evidence type="ECO:0000256" key="5">
    <source>
        <dbReference type="RuleBase" id="RU361235"/>
    </source>
</evidence>
<dbReference type="InterPro" id="IPR019826">
    <property type="entry name" value="Carboxylesterase_B_AS"/>
</dbReference>
<evidence type="ECO:0000259" key="6">
    <source>
        <dbReference type="Pfam" id="PF00135"/>
    </source>
</evidence>
<dbReference type="Proteomes" id="UP000007819">
    <property type="component" value="Chromosome A1"/>
</dbReference>
<dbReference type="InterPro" id="IPR002018">
    <property type="entry name" value="CarbesteraseB"/>
</dbReference>
<evidence type="ECO:0000313" key="7">
    <source>
        <dbReference type="EnsemblMetazoa" id="XP_008186168.1"/>
    </source>
</evidence>
<dbReference type="RefSeq" id="XP_008186168.1">
    <property type="nucleotide sequence ID" value="XM_008187946.2"/>
</dbReference>
<proteinExistence type="inferred from homology"/>
<evidence type="ECO:0000313" key="8">
    <source>
        <dbReference type="Proteomes" id="UP000007819"/>
    </source>
</evidence>
<keyword evidence="4" id="KW-0325">Glycoprotein</keyword>
<dbReference type="PROSITE" id="PS00122">
    <property type="entry name" value="CARBOXYLESTERASE_B_1"/>
    <property type="match status" value="1"/>
</dbReference>
<dbReference type="Gene3D" id="3.40.50.1820">
    <property type="entry name" value="alpha/beta hydrolase"/>
    <property type="match status" value="1"/>
</dbReference>
<keyword evidence="8" id="KW-1185">Reference proteome</keyword>
<evidence type="ECO:0000256" key="4">
    <source>
        <dbReference type="ARBA" id="ARBA00023180"/>
    </source>
</evidence>
<dbReference type="InterPro" id="IPR029058">
    <property type="entry name" value="AB_hydrolase_fold"/>
</dbReference>
<dbReference type="PANTHER" id="PTHR11559">
    <property type="entry name" value="CARBOXYLESTERASE"/>
    <property type="match status" value="1"/>
</dbReference>
<dbReference type="SUPFAM" id="SSF53474">
    <property type="entry name" value="alpha/beta-Hydrolases"/>
    <property type="match status" value="1"/>
</dbReference>
<protein>
    <recommendedName>
        <fullName evidence="5">Carboxylic ester hydrolase</fullName>
        <ecNumber evidence="5">3.1.1.-</ecNumber>
    </recommendedName>
</protein>
<evidence type="ECO:0000256" key="2">
    <source>
        <dbReference type="ARBA" id="ARBA00022487"/>
    </source>
</evidence>
<dbReference type="GO" id="GO:0052689">
    <property type="term" value="F:carboxylic ester hydrolase activity"/>
    <property type="evidence" value="ECO:0007669"/>
    <property type="project" value="UniProtKB-KW"/>
</dbReference>
<dbReference type="InterPro" id="IPR019819">
    <property type="entry name" value="Carboxylesterase_B_CS"/>
</dbReference>
<dbReference type="GeneID" id="100163252"/>
<dbReference type="PROSITE" id="PS00941">
    <property type="entry name" value="CARBOXYLESTERASE_B_2"/>
    <property type="match status" value="1"/>
</dbReference>
<sequence>MICCNSQHRTQQFPVKMDVVLEQGALQGLQNKTLLSNKPYVSFLGIPYAKPPVNDLRFKAPVKHPGWSGVLEAISEGDKCMQYAFMTDHIIGNEDCLYLNVLVPQVVKTQNEPNGKLAVMIFIHGGAFNYGCGSVNEYSPDYLLDENVIVVTLNYRLNVLGFLNLDIDECPGNMGLKDQLFAIKWIKENIAAFGGDADNITIFGESAGSASVHCHTISPQSTGLFQKAIMQSGCALNPWVLNENHRAAAFKLANNLGCLSNDPKEIVKYLKNVPAIDLVKGTKFKDETGFLDYKFVPSIESVTVSNPFLPAHPEQLVNDASPVPVIIGLNNMEGMIALIEHRISQFSDDRITDEISKLCKNRYSTEAITKIKNFYFNKCNIESETTKLEHICHLHSDVLFVKDFYRGFDNFLKQDVTPVYKYEFKFDGELNAVKNMVFATRPVLRHTIKGACHADEINYLFHGKLSGVVPKPNSPELEMCKMMGKMWSNFAKSGDPNSSDLSFKWLNASASAPEYLSIDGDRTRMAEGMINSNRLRLWQEISESVV</sequence>
<dbReference type="InterPro" id="IPR050309">
    <property type="entry name" value="Type-B_Carboxylest/Lipase"/>
</dbReference>
<accession>A0A8R2FC73</accession>
<dbReference type="EnsemblMetazoa" id="XM_008187946.3">
    <property type="protein sequence ID" value="XP_008186168.1"/>
    <property type="gene ID" value="LOC100163252"/>
</dbReference>